<keyword evidence="4" id="KW-1185">Reference proteome</keyword>
<dbReference type="AlphaFoldDB" id="A0AAD1XEG9"/>
<feature type="transmembrane region" description="Helical" evidence="2">
    <location>
        <begin position="78"/>
        <end position="98"/>
    </location>
</feature>
<feature type="transmembrane region" description="Helical" evidence="2">
    <location>
        <begin position="6"/>
        <end position="27"/>
    </location>
</feature>
<feature type="transmembrane region" description="Helical" evidence="2">
    <location>
        <begin position="39"/>
        <end position="58"/>
    </location>
</feature>
<evidence type="ECO:0000256" key="1">
    <source>
        <dbReference type="SAM" id="MobiDB-lite"/>
    </source>
</evidence>
<dbReference type="Proteomes" id="UP001295684">
    <property type="component" value="Unassembled WGS sequence"/>
</dbReference>
<keyword evidence="2" id="KW-1133">Transmembrane helix</keyword>
<proteinExistence type="predicted"/>
<keyword evidence="2" id="KW-0472">Membrane</keyword>
<feature type="compositionally biased region" description="Basic and acidic residues" evidence="1">
    <location>
        <begin position="248"/>
        <end position="272"/>
    </location>
</feature>
<evidence type="ECO:0000256" key="2">
    <source>
        <dbReference type="SAM" id="Phobius"/>
    </source>
</evidence>
<accession>A0AAD1XEG9</accession>
<keyword evidence="2" id="KW-0812">Transmembrane</keyword>
<feature type="compositionally biased region" description="Polar residues" evidence="1">
    <location>
        <begin position="224"/>
        <end position="235"/>
    </location>
</feature>
<sequence>MLICFLIPSYVLYIAVYGWWLYCKLVFDQDELFKHSDMLVYFWLFLAVYLHLSSIRTINTRYGYSKTTFSDKNKYIQAMVYASLMPVIFFDWECARNFSLFLAVTFKKFWPILAIAKVCAVTSVWVVIATHMDYLDHWQYYGWLGFSISMTVLLLVKFVWMLHLYVWLFYLAPFLLYWVLYLLMWPFLKCCACARKCMGLNKKRKDEDDISVSEEGKADVVSSEPPQNSIPIQESSDYEGGDEEDPDGALHTDRSMNLRESQRRSEKYRIEEDRIETEGNLNNRKSISKRESSKEEDEKDQKDKKKKSNKKDKKKRKIFNSPIEDLWYFARVWRALMSKYCHTCDKEILSYQEDYQCDIGHTLHVSCANVKWIGKKVCPICVKEPERPPVEMAANGEIKKNKGSYEIESSEMSQLPQKPNVK</sequence>
<organism evidence="3 4">
    <name type="scientific">Euplotes crassus</name>
    <dbReference type="NCBI Taxonomy" id="5936"/>
    <lineage>
        <taxon>Eukaryota</taxon>
        <taxon>Sar</taxon>
        <taxon>Alveolata</taxon>
        <taxon>Ciliophora</taxon>
        <taxon>Intramacronucleata</taxon>
        <taxon>Spirotrichea</taxon>
        <taxon>Hypotrichia</taxon>
        <taxon>Euplotida</taxon>
        <taxon>Euplotidae</taxon>
        <taxon>Moneuplotes</taxon>
    </lineage>
</organism>
<feature type="region of interest" description="Disordered" evidence="1">
    <location>
        <begin position="210"/>
        <end position="315"/>
    </location>
</feature>
<evidence type="ECO:0000313" key="4">
    <source>
        <dbReference type="Proteomes" id="UP001295684"/>
    </source>
</evidence>
<feature type="compositionally biased region" description="Acidic residues" evidence="1">
    <location>
        <begin position="236"/>
        <end position="247"/>
    </location>
</feature>
<evidence type="ECO:0000313" key="3">
    <source>
        <dbReference type="EMBL" id="CAI2367811.1"/>
    </source>
</evidence>
<reference evidence="3" key="1">
    <citation type="submission" date="2023-07" db="EMBL/GenBank/DDBJ databases">
        <authorList>
            <consortium name="AG Swart"/>
            <person name="Singh M."/>
            <person name="Singh A."/>
            <person name="Seah K."/>
            <person name="Emmerich C."/>
        </authorList>
    </citation>
    <scope>NUCLEOTIDE SEQUENCE</scope>
    <source>
        <strain evidence="3">DP1</strain>
    </source>
</reference>
<dbReference type="EMBL" id="CAMPGE010008928">
    <property type="protein sequence ID" value="CAI2367811.1"/>
    <property type="molecule type" value="Genomic_DNA"/>
</dbReference>
<comment type="caution">
    <text evidence="3">The sequence shown here is derived from an EMBL/GenBank/DDBJ whole genome shotgun (WGS) entry which is preliminary data.</text>
</comment>
<feature type="transmembrane region" description="Helical" evidence="2">
    <location>
        <begin position="110"/>
        <end position="128"/>
    </location>
</feature>
<gene>
    <name evidence="3" type="ORF">ECRASSUSDP1_LOCUS9099</name>
</gene>
<name>A0AAD1XEG9_EUPCR</name>
<feature type="compositionally biased region" description="Basic residues" evidence="1">
    <location>
        <begin position="304"/>
        <end position="315"/>
    </location>
</feature>
<feature type="transmembrane region" description="Helical" evidence="2">
    <location>
        <begin position="140"/>
        <end position="160"/>
    </location>
</feature>
<protein>
    <submittedName>
        <fullName evidence="3">Uncharacterized protein</fullName>
    </submittedName>
</protein>
<feature type="transmembrane region" description="Helical" evidence="2">
    <location>
        <begin position="167"/>
        <end position="188"/>
    </location>
</feature>